<feature type="transmembrane region" description="Helical" evidence="9">
    <location>
        <begin position="599"/>
        <end position="617"/>
    </location>
</feature>
<feature type="transmembrane region" description="Helical" evidence="9">
    <location>
        <begin position="362"/>
        <end position="390"/>
    </location>
</feature>
<evidence type="ECO:0000256" key="2">
    <source>
        <dbReference type="ARBA" id="ARBA00009904"/>
    </source>
</evidence>
<keyword evidence="5 9" id="KW-1133">Transmembrane helix</keyword>
<gene>
    <name evidence="10" type="ORF">J5W02_04715</name>
</gene>
<dbReference type="Proteomes" id="UP000719942">
    <property type="component" value="Unassembled WGS sequence"/>
</dbReference>
<keyword evidence="4 9" id="KW-0812">Transmembrane</keyword>
<dbReference type="PANTHER" id="PTHR11629">
    <property type="entry name" value="VACUOLAR PROTON ATPASES"/>
    <property type="match status" value="1"/>
</dbReference>
<evidence type="ECO:0000256" key="1">
    <source>
        <dbReference type="ARBA" id="ARBA00004141"/>
    </source>
</evidence>
<feature type="transmembrane region" description="Helical" evidence="9">
    <location>
        <begin position="489"/>
        <end position="508"/>
    </location>
</feature>
<evidence type="ECO:0000313" key="10">
    <source>
        <dbReference type="EMBL" id="MBW7572107.1"/>
    </source>
</evidence>
<dbReference type="EMBL" id="JAGFNZ010000002">
    <property type="protein sequence ID" value="MBW7572107.1"/>
    <property type="molecule type" value="Genomic_DNA"/>
</dbReference>
<dbReference type="Gene3D" id="3.30.70.2170">
    <property type="match status" value="1"/>
</dbReference>
<keyword evidence="6" id="KW-0406">Ion transport</keyword>
<dbReference type="PANTHER" id="PTHR11629:SF63">
    <property type="entry name" value="V-TYPE PROTON ATPASE SUBUNIT A"/>
    <property type="match status" value="1"/>
</dbReference>
<feature type="transmembrane region" description="Helical" evidence="9">
    <location>
        <begin position="566"/>
        <end position="593"/>
    </location>
</feature>
<feature type="transmembrane region" description="Helical" evidence="9">
    <location>
        <begin position="456"/>
        <end position="477"/>
    </location>
</feature>
<comment type="similarity">
    <text evidence="2">Belongs to the V-ATPase 116 kDa subunit family.</text>
</comment>
<proteinExistence type="inferred from homology"/>
<dbReference type="Pfam" id="PF01496">
    <property type="entry name" value="V_ATPase_I"/>
    <property type="match status" value="2"/>
</dbReference>
<evidence type="ECO:0000256" key="9">
    <source>
        <dbReference type="SAM" id="Phobius"/>
    </source>
</evidence>
<reference evidence="10 11" key="1">
    <citation type="submission" date="2021-03" db="EMBL/GenBank/DDBJ databases">
        <title>Caproiciproducens sp. nov. isolated from feces of cow.</title>
        <authorList>
            <person name="Choi J.-Y."/>
        </authorList>
    </citation>
    <scope>NUCLEOTIDE SEQUENCE [LARGE SCALE GENOMIC DNA]</scope>
    <source>
        <strain evidence="10 11">AGMB10547</strain>
    </source>
</reference>
<evidence type="ECO:0000313" key="11">
    <source>
        <dbReference type="Proteomes" id="UP000719942"/>
    </source>
</evidence>
<evidence type="ECO:0000256" key="4">
    <source>
        <dbReference type="ARBA" id="ARBA00022692"/>
    </source>
</evidence>
<evidence type="ECO:0000256" key="5">
    <source>
        <dbReference type="ARBA" id="ARBA00022989"/>
    </source>
</evidence>
<dbReference type="RefSeq" id="WP_219964531.1">
    <property type="nucleotide sequence ID" value="NZ_JAGFNZ010000002.1"/>
</dbReference>
<dbReference type="InterPro" id="IPR002490">
    <property type="entry name" value="V-ATPase_116kDa_su"/>
</dbReference>
<evidence type="ECO:0000256" key="6">
    <source>
        <dbReference type="ARBA" id="ARBA00023065"/>
    </source>
</evidence>
<accession>A0ABS7DLF0</accession>
<keyword evidence="3" id="KW-0813">Transport</keyword>
<evidence type="ECO:0000256" key="3">
    <source>
        <dbReference type="ARBA" id="ARBA00022448"/>
    </source>
</evidence>
<keyword evidence="7 9" id="KW-0472">Membrane</keyword>
<feature type="transmembrane region" description="Helical" evidence="9">
    <location>
        <begin position="402"/>
        <end position="424"/>
    </location>
</feature>
<dbReference type="Gene3D" id="3.30.70.2750">
    <property type="match status" value="1"/>
</dbReference>
<protein>
    <submittedName>
        <fullName evidence="10">V-type ATP synthase subunit I</fullName>
    </submittedName>
</protein>
<feature type="coiled-coil region" evidence="8">
    <location>
        <begin position="231"/>
        <end position="258"/>
    </location>
</feature>
<comment type="subcellular location">
    <subcellularLocation>
        <location evidence="1">Membrane</location>
        <topology evidence="1">Multi-pass membrane protein</topology>
    </subcellularLocation>
</comment>
<keyword evidence="8" id="KW-0175">Coiled coil</keyword>
<organism evidence="10 11">
    <name type="scientific">Caproiciproducens faecalis</name>
    <dbReference type="NCBI Taxonomy" id="2820301"/>
    <lineage>
        <taxon>Bacteria</taxon>
        <taxon>Bacillati</taxon>
        <taxon>Bacillota</taxon>
        <taxon>Clostridia</taxon>
        <taxon>Eubacteriales</taxon>
        <taxon>Acutalibacteraceae</taxon>
        <taxon>Caproiciproducens</taxon>
    </lineage>
</organism>
<name>A0ABS7DLF0_9FIRM</name>
<evidence type="ECO:0000256" key="7">
    <source>
        <dbReference type="ARBA" id="ARBA00023136"/>
    </source>
</evidence>
<comment type="caution">
    <text evidence="10">The sequence shown here is derived from an EMBL/GenBank/DDBJ whole genome shotgun (WGS) entry which is preliminary data.</text>
</comment>
<feature type="transmembrane region" description="Helical" evidence="9">
    <location>
        <begin position="520"/>
        <end position="545"/>
    </location>
</feature>
<sequence length="672" mass="74998">MAVVPMQRIELCALKKDRKKILEMLQRRGIVQVSDGSDEDDVFQKTDTSSARVTLEKGIAASREALSILNRYSPESKSLFSALEGRQITTVEHYDSFAKQRETMLQLAYRLNSLAAEIEENQAEIPKMKIQVESLVPWKSFDLPLDFYGTGKTAALIGVLPPGLEQEALEEQLSDSGTDAVSVRIVSSSPEQTCVMVLCLRPDAHTVEERLRELGFAKPAVVPPTPPAEQIKKLQGIIEECTQKIKKAREEIKSRADARDDLKFMLDYYTMRLEKYEVISRLYQSRRTFFLKGYVPKRETGALEEELSAKFPVAVTFTTPSEEEEVPVLLSNNGFSAPVESVVESYSLPGKGEVDPTAVMSIFYYVLFGMMLSDAAYGALLTVICGICLLRFKNMENSMRNTLKMFFFCGISTVFWGVLFGSYFGDVVDVVSKTFFGTHLTIPALWFAPLNQPMRMLMFCFVIGLVHLFTGLAMNFYQLARARRYKDALYDVVFWYVLIISLIILLLGQKMFADIAGVSLAIPTLLSSAASYAAILSAVGIILTGGRESRNWFKRILKGLYGLYNITGYLSDVLSYSRLLALGLATGVIATVINQMGSMAGGSAVGAVMFVIIFLLGHTMNIGINLLGAYVHTNRLQFVEFFGKFYSGGGRKFQPFAVNTQYFKFREDHKNG</sequence>
<evidence type="ECO:0000256" key="8">
    <source>
        <dbReference type="SAM" id="Coils"/>
    </source>
</evidence>
<keyword evidence="11" id="KW-1185">Reference proteome</keyword>
<dbReference type="Gene3D" id="1.20.1460.20">
    <property type="match status" value="1"/>
</dbReference>